<evidence type="ECO:0000259" key="2">
    <source>
        <dbReference type="Pfam" id="PF00462"/>
    </source>
</evidence>
<dbReference type="Proteomes" id="UP001596415">
    <property type="component" value="Unassembled WGS sequence"/>
</dbReference>
<dbReference type="RefSeq" id="WP_380217060.1">
    <property type="nucleotide sequence ID" value="NZ_JBHTBN010000002.1"/>
</dbReference>
<dbReference type="Pfam" id="PF00462">
    <property type="entry name" value="Glutaredoxin"/>
    <property type="match status" value="1"/>
</dbReference>
<keyword evidence="1" id="KW-0732">Signal</keyword>
<sequence>MFKKILFSITIAFISFSAIAQLKDIKIEEERKANRIFLYALNENLVDLDVSIEVEGTGIRTRAGKPRLTRVPATSKVNITSIIVERDKTPVYTYKLTVNEELSKRVIKAEATPIKIDFEKPVTIYTTKACTSCDSLVAQLDASPYRYALHNLEEKPEMRAQIKAALPSLDAVTSAVVSIKGVLYTKIETLNQLLEKINAE</sequence>
<dbReference type="InterPro" id="IPR036249">
    <property type="entry name" value="Thioredoxin-like_sf"/>
</dbReference>
<keyword evidence="4" id="KW-1185">Reference proteome</keyword>
<evidence type="ECO:0000313" key="3">
    <source>
        <dbReference type="EMBL" id="MFC7357214.1"/>
    </source>
</evidence>
<name>A0ABW2MV34_9FLAO</name>
<organism evidence="3 4">
    <name type="scientific">Jejudonia soesokkakensis</name>
    <dbReference type="NCBI Taxonomy" id="1323432"/>
    <lineage>
        <taxon>Bacteria</taxon>
        <taxon>Pseudomonadati</taxon>
        <taxon>Bacteroidota</taxon>
        <taxon>Flavobacteriia</taxon>
        <taxon>Flavobacteriales</taxon>
        <taxon>Flavobacteriaceae</taxon>
        <taxon>Jejudonia</taxon>
    </lineage>
</organism>
<accession>A0ABW2MV34</accession>
<evidence type="ECO:0000313" key="4">
    <source>
        <dbReference type="Proteomes" id="UP001596415"/>
    </source>
</evidence>
<dbReference type="PROSITE" id="PS51354">
    <property type="entry name" value="GLUTAREDOXIN_2"/>
    <property type="match status" value="1"/>
</dbReference>
<evidence type="ECO:0000256" key="1">
    <source>
        <dbReference type="SAM" id="SignalP"/>
    </source>
</evidence>
<reference evidence="4" key="1">
    <citation type="journal article" date="2019" name="Int. J. Syst. Evol. Microbiol.">
        <title>The Global Catalogue of Microorganisms (GCM) 10K type strain sequencing project: providing services to taxonomists for standard genome sequencing and annotation.</title>
        <authorList>
            <consortium name="The Broad Institute Genomics Platform"/>
            <consortium name="The Broad Institute Genome Sequencing Center for Infectious Disease"/>
            <person name="Wu L."/>
            <person name="Ma J."/>
        </authorList>
    </citation>
    <scope>NUCLEOTIDE SEQUENCE [LARGE SCALE GENOMIC DNA]</scope>
    <source>
        <strain evidence="4">CGMCC 1.16306</strain>
    </source>
</reference>
<dbReference type="InterPro" id="IPR002109">
    <property type="entry name" value="Glutaredoxin"/>
</dbReference>
<dbReference type="SUPFAM" id="SSF52833">
    <property type="entry name" value="Thioredoxin-like"/>
    <property type="match status" value="1"/>
</dbReference>
<protein>
    <submittedName>
        <fullName evidence="3">Glutaredoxin domain-containing protein</fullName>
    </submittedName>
</protein>
<dbReference type="Gene3D" id="3.40.30.10">
    <property type="entry name" value="Glutaredoxin"/>
    <property type="match status" value="1"/>
</dbReference>
<gene>
    <name evidence="3" type="ORF">ACFQO1_05920</name>
</gene>
<proteinExistence type="predicted"/>
<feature type="domain" description="Glutaredoxin" evidence="2">
    <location>
        <begin position="122"/>
        <end position="166"/>
    </location>
</feature>
<feature type="signal peptide" evidence="1">
    <location>
        <begin position="1"/>
        <end position="20"/>
    </location>
</feature>
<comment type="caution">
    <text evidence="3">The sequence shown here is derived from an EMBL/GenBank/DDBJ whole genome shotgun (WGS) entry which is preliminary data.</text>
</comment>
<dbReference type="EMBL" id="JBHTBN010000002">
    <property type="protein sequence ID" value="MFC7357214.1"/>
    <property type="molecule type" value="Genomic_DNA"/>
</dbReference>
<feature type="chain" id="PRO_5046911655" evidence="1">
    <location>
        <begin position="21"/>
        <end position="200"/>
    </location>
</feature>